<dbReference type="Gene3D" id="3.30.200.20">
    <property type="entry name" value="Phosphorylase Kinase, domain 1"/>
    <property type="match status" value="1"/>
</dbReference>
<evidence type="ECO:0000256" key="3">
    <source>
        <dbReference type="ARBA" id="ARBA00022741"/>
    </source>
</evidence>
<dbReference type="PANTHER" id="PTHR24058">
    <property type="entry name" value="DUAL SPECIFICITY PROTEIN KINASE"/>
    <property type="match status" value="1"/>
</dbReference>
<sequence>MFQHKLKLYEEKDAVETRSGSFWLNFRKREQNRQKTVERFTRDMDGVVLAHRFKIIGLLGRGTFGSVYRAVDIYTSKRLALKVSNDKYYNFSLTKEGELIRALNVVGGARMVTNIVGSTMWRGFKCVLYRECVGTLLSPITMHPNIGVSLNLIRIYTRQLLQALCFLNSKRLIHCDIKPENVLVCRVGSAAIKLGDFGASQSFHQPELCFNYVQNRCYRAPEVFLGMPITRAIDMWSIGCIMVELFAGCMLFDGSDSIETFHYLMELFGFPPADMIEFGSNSPFYFISSGNRYFLKPIEGRDFNAPGSKELLEILGLYSDKIWTMKTGGLNVTECYEFFNLVSKILVYRPNARLRPENALHHVFLNKKIRPRVKNLKRKRYSKECPF</sequence>
<evidence type="ECO:0000313" key="10">
    <source>
        <dbReference type="Proteomes" id="UP000327044"/>
    </source>
</evidence>
<dbReference type="GO" id="GO:0005524">
    <property type="term" value="F:ATP binding"/>
    <property type="evidence" value="ECO:0007669"/>
    <property type="project" value="UniProtKB-UniRule"/>
</dbReference>
<dbReference type="PROSITE" id="PS00108">
    <property type="entry name" value="PROTEIN_KINASE_ST"/>
    <property type="match status" value="1"/>
</dbReference>
<dbReference type="InterPro" id="IPR000719">
    <property type="entry name" value="Prot_kinase_dom"/>
</dbReference>
<dbReference type="InterPro" id="IPR017441">
    <property type="entry name" value="Protein_kinase_ATP_BS"/>
</dbReference>
<keyword evidence="2" id="KW-0808">Transferase</keyword>
<organism evidence="9 10">
    <name type="scientific">Photinus pyralis</name>
    <name type="common">Common eastern firefly</name>
    <name type="synonym">Lampyris pyralis</name>
    <dbReference type="NCBI Taxonomy" id="7054"/>
    <lineage>
        <taxon>Eukaryota</taxon>
        <taxon>Metazoa</taxon>
        <taxon>Ecdysozoa</taxon>
        <taxon>Arthropoda</taxon>
        <taxon>Hexapoda</taxon>
        <taxon>Insecta</taxon>
        <taxon>Pterygota</taxon>
        <taxon>Neoptera</taxon>
        <taxon>Endopterygota</taxon>
        <taxon>Coleoptera</taxon>
        <taxon>Polyphaga</taxon>
        <taxon>Elateriformia</taxon>
        <taxon>Elateroidea</taxon>
        <taxon>Lampyridae</taxon>
        <taxon>Lampyrinae</taxon>
        <taxon>Photinus</taxon>
    </lineage>
</organism>
<evidence type="ECO:0000256" key="2">
    <source>
        <dbReference type="ARBA" id="ARBA00022679"/>
    </source>
</evidence>
<dbReference type="InterPro" id="IPR050494">
    <property type="entry name" value="Ser_Thr_dual-spec_kinase"/>
</dbReference>
<dbReference type="InParanoid" id="A0A5N4AW40"/>
<gene>
    <name evidence="9" type="ORF">PPYR_05905</name>
</gene>
<dbReference type="OrthoDB" id="437530at2759"/>
<dbReference type="InterPro" id="IPR008271">
    <property type="entry name" value="Ser/Thr_kinase_AS"/>
</dbReference>
<proteinExistence type="inferred from homology"/>
<keyword evidence="4" id="KW-0418">Kinase</keyword>
<dbReference type="SUPFAM" id="SSF56112">
    <property type="entry name" value="Protein kinase-like (PK-like)"/>
    <property type="match status" value="1"/>
</dbReference>
<accession>A0A5N4AW40</accession>
<evidence type="ECO:0000256" key="4">
    <source>
        <dbReference type="ARBA" id="ARBA00022777"/>
    </source>
</evidence>
<dbReference type="PROSITE" id="PS50011">
    <property type="entry name" value="PROTEIN_KINASE_DOM"/>
    <property type="match status" value="1"/>
</dbReference>
<evidence type="ECO:0000256" key="7">
    <source>
        <dbReference type="RuleBase" id="RU000304"/>
    </source>
</evidence>
<keyword evidence="10" id="KW-1185">Reference proteome</keyword>
<dbReference type="PANTHER" id="PTHR24058:SF130">
    <property type="entry name" value="SERINE_THREONINE PROTEIN KINASES-RELATED"/>
    <property type="match status" value="1"/>
</dbReference>
<dbReference type="Gene3D" id="1.10.510.10">
    <property type="entry name" value="Transferase(Phosphotransferase) domain 1"/>
    <property type="match status" value="1"/>
</dbReference>
<dbReference type="InterPro" id="IPR011009">
    <property type="entry name" value="Kinase-like_dom_sf"/>
</dbReference>
<comment type="similarity">
    <text evidence="7">Belongs to the protein kinase superfamily.</text>
</comment>
<dbReference type="EMBL" id="VVIM01000003">
    <property type="protein sequence ID" value="KAB0801551.1"/>
    <property type="molecule type" value="Genomic_DNA"/>
</dbReference>
<reference evidence="9 10" key="1">
    <citation type="journal article" date="2018" name="Elife">
        <title>Firefly genomes illuminate parallel origins of bioluminescence in beetles.</title>
        <authorList>
            <person name="Fallon T.R."/>
            <person name="Lower S.E."/>
            <person name="Chang C.H."/>
            <person name="Bessho-Uehara M."/>
            <person name="Martin G.J."/>
            <person name="Bewick A.J."/>
            <person name="Behringer M."/>
            <person name="Debat H.J."/>
            <person name="Wong I."/>
            <person name="Day J.C."/>
            <person name="Suvorov A."/>
            <person name="Silva C.J."/>
            <person name="Stanger-Hall K.F."/>
            <person name="Hall D.W."/>
            <person name="Schmitz R.J."/>
            <person name="Nelson D.R."/>
            <person name="Lewis S.M."/>
            <person name="Shigenobu S."/>
            <person name="Bybee S.M."/>
            <person name="Larracuente A.M."/>
            <person name="Oba Y."/>
            <person name="Weng J.K."/>
        </authorList>
    </citation>
    <scope>NUCLEOTIDE SEQUENCE [LARGE SCALE GENOMIC DNA]</scope>
    <source>
        <strain evidence="9">1611_PpyrPB1</strain>
        <tissue evidence="9">Whole body</tissue>
    </source>
</reference>
<evidence type="ECO:0000256" key="6">
    <source>
        <dbReference type="PROSITE-ProRule" id="PRU10141"/>
    </source>
</evidence>
<name>A0A5N4AW40_PHOPY</name>
<evidence type="ECO:0000259" key="8">
    <source>
        <dbReference type="PROSITE" id="PS50011"/>
    </source>
</evidence>
<dbReference type="Proteomes" id="UP000327044">
    <property type="component" value="Unassembled WGS sequence"/>
</dbReference>
<feature type="domain" description="Protein kinase" evidence="8">
    <location>
        <begin position="53"/>
        <end position="365"/>
    </location>
</feature>
<evidence type="ECO:0000256" key="1">
    <source>
        <dbReference type="ARBA" id="ARBA00022527"/>
    </source>
</evidence>
<evidence type="ECO:0000256" key="5">
    <source>
        <dbReference type="ARBA" id="ARBA00022840"/>
    </source>
</evidence>
<keyword evidence="3 6" id="KW-0547">Nucleotide-binding</keyword>
<comment type="caution">
    <text evidence="9">The sequence shown here is derived from an EMBL/GenBank/DDBJ whole genome shotgun (WGS) entry which is preliminary data.</text>
</comment>
<dbReference type="Pfam" id="PF00069">
    <property type="entry name" value="Pkinase"/>
    <property type="match status" value="1"/>
</dbReference>
<dbReference type="SMART" id="SM00220">
    <property type="entry name" value="S_TKc"/>
    <property type="match status" value="1"/>
</dbReference>
<dbReference type="GO" id="GO:0004674">
    <property type="term" value="F:protein serine/threonine kinase activity"/>
    <property type="evidence" value="ECO:0007669"/>
    <property type="project" value="UniProtKB-KW"/>
</dbReference>
<dbReference type="PROSITE" id="PS00107">
    <property type="entry name" value="PROTEIN_KINASE_ATP"/>
    <property type="match status" value="1"/>
</dbReference>
<feature type="binding site" evidence="6">
    <location>
        <position position="82"/>
    </location>
    <ligand>
        <name>ATP</name>
        <dbReference type="ChEBI" id="CHEBI:30616"/>
    </ligand>
</feature>
<evidence type="ECO:0000313" key="9">
    <source>
        <dbReference type="EMBL" id="KAB0801551.1"/>
    </source>
</evidence>
<keyword evidence="1 7" id="KW-0723">Serine/threonine-protein kinase</keyword>
<dbReference type="AlphaFoldDB" id="A0A5N4AW40"/>
<keyword evidence="5 6" id="KW-0067">ATP-binding</keyword>
<protein>
    <recommendedName>
        <fullName evidence="8">Protein kinase domain-containing protein</fullName>
    </recommendedName>
</protein>